<dbReference type="RefSeq" id="WP_369726300.1">
    <property type="nucleotide sequence ID" value="NZ_CP165734.1"/>
</dbReference>
<protein>
    <submittedName>
        <fullName evidence="1">Uncharacterized protein</fullName>
    </submittedName>
</protein>
<reference evidence="1" key="1">
    <citation type="submission" date="2024-08" db="EMBL/GenBank/DDBJ databases">
        <authorList>
            <person name="Chaddad Z."/>
            <person name="Lamrabet M."/>
            <person name="Bouhnik O."/>
            <person name="Alami S."/>
            <person name="Wipf D."/>
            <person name="Courty P.E."/>
            <person name="Missbah El Idrissi M."/>
        </authorList>
    </citation>
    <scope>NUCLEOTIDE SEQUENCE</scope>
    <source>
        <strain evidence="1">LLZ17</strain>
    </source>
</reference>
<dbReference type="EMBL" id="CP165734">
    <property type="protein sequence ID" value="XDV60957.1"/>
    <property type="molecule type" value="Genomic_DNA"/>
</dbReference>
<name>A0AB39XW42_9BRAD</name>
<organism evidence="1">
    <name type="scientific">Bradyrhizobium sp. LLZ17</name>
    <dbReference type="NCBI Taxonomy" id="3239388"/>
    <lineage>
        <taxon>Bacteria</taxon>
        <taxon>Pseudomonadati</taxon>
        <taxon>Pseudomonadota</taxon>
        <taxon>Alphaproteobacteria</taxon>
        <taxon>Hyphomicrobiales</taxon>
        <taxon>Nitrobacteraceae</taxon>
        <taxon>Bradyrhizobium</taxon>
    </lineage>
</organism>
<proteinExistence type="predicted"/>
<sequence>MAGRPDDLASKVGRTLHFTAYSFWTSGSAVALERLKSLENAAISAAVSTRCSEPAEEGDLGIEQTTKLVPPL</sequence>
<dbReference type="AlphaFoldDB" id="A0AB39XW42"/>
<gene>
    <name evidence="1" type="ORF">AB8Z38_17810</name>
</gene>
<evidence type="ECO:0000313" key="1">
    <source>
        <dbReference type="EMBL" id="XDV60957.1"/>
    </source>
</evidence>
<accession>A0AB39XW42</accession>